<dbReference type="NCBIfam" id="TIGR02122">
    <property type="entry name" value="TRAP_TAXI"/>
    <property type="match status" value="1"/>
</dbReference>
<protein>
    <submittedName>
        <fullName evidence="1">TAXI family TRAP transporter solute-binding subunit</fullName>
    </submittedName>
</protein>
<dbReference type="PANTHER" id="PTHR42941">
    <property type="entry name" value="SLL1037 PROTEIN"/>
    <property type="match status" value="1"/>
</dbReference>
<dbReference type="Pfam" id="PF16868">
    <property type="entry name" value="NMT1_3"/>
    <property type="match status" value="1"/>
</dbReference>
<gene>
    <name evidence="1" type="ORF">DXZ20_13325</name>
</gene>
<dbReference type="PANTHER" id="PTHR42941:SF1">
    <property type="entry name" value="SLL1037 PROTEIN"/>
    <property type="match status" value="1"/>
</dbReference>
<proteinExistence type="predicted"/>
<dbReference type="EMBL" id="QXHD01000004">
    <property type="protein sequence ID" value="NEZ56640.1"/>
    <property type="molecule type" value="Genomic_DNA"/>
</dbReference>
<comment type="caution">
    <text evidence="1">The sequence shown here is derived from an EMBL/GenBank/DDBJ whole genome shotgun (WGS) entry which is preliminary data.</text>
</comment>
<dbReference type="SUPFAM" id="SSF53850">
    <property type="entry name" value="Periplasmic binding protein-like II"/>
    <property type="match status" value="1"/>
</dbReference>
<evidence type="ECO:0000313" key="2">
    <source>
        <dbReference type="Proteomes" id="UP000481033"/>
    </source>
</evidence>
<dbReference type="CDD" id="cd13520">
    <property type="entry name" value="PBP2_TAXI_TRAP"/>
    <property type="match status" value="1"/>
</dbReference>
<keyword evidence="2" id="KW-1185">Reference proteome</keyword>
<name>A0A6M0RL75_9CYAN</name>
<sequence>MGKWGCWGLGLVVLVSVGVAIASITKLIQEQNRIYTIRLATGSPTGEYYAFGQAIAQVTEANEPKIRVEVVASPGSNQNMDDVHTHTVDLALVQNDTPTQRNVRAIAQLYPEMFHLIANKDANINNLTDLKGRRIALMPEGSGSYNLFWPLSQHYGLTKNDFQFQPMGVTEAHTALQNGTVDALFRIIGLGNSSVAQLLSNEQFKLVPIDQIGALQLTQPYLESTIIPKGSYDGGTPIPSEDLPVVSVSALLIANVDAHPDVVKTITRILYEHRSELIRINPRTANIQSPENSQNLGFPLHEGARAYYTQDNPSFLVTYAESIGLLMSISILICSSLWQGRQWFISNQKDRADRYNLEILDLIEKIEQAQDFDELQNLRQQLLEILRKVVVDLDIDKISPESFQSFTFPWEVANTAIRHQEIILSGRTAHNSKN</sequence>
<dbReference type="RefSeq" id="WP_163662328.1">
    <property type="nucleotide sequence ID" value="NZ_QXHD01000004.1"/>
</dbReference>
<organism evidence="1 2">
    <name type="scientific">Adonisia turfae CCMR0081</name>
    <dbReference type="NCBI Taxonomy" id="2292702"/>
    <lineage>
        <taxon>Bacteria</taxon>
        <taxon>Bacillati</taxon>
        <taxon>Cyanobacteriota</taxon>
        <taxon>Adonisia</taxon>
        <taxon>Adonisia turfae</taxon>
    </lineage>
</organism>
<dbReference type="Proteomes" id="UP000481033">
    <property type="component" value="Unassembled WGS sequence"/>
</dbReference>
<accession>A0A6M0RL75</accession>
<dbReference type="AlphaFoldDB" id="A0A6M0RL75"/>
<dbReference type="Gene3D" id="3.40.190.10">
    <property type="entry name" value="Periplasmic binding protein-like II"/>
    <property type="match status" value="2"/>
</dbReference>
<dbReference type="InterPro" id="IPR011852">
    <property type="entry name" value="TRAP_TAXI"/>
</dbReference>
<reference evidence="1 2" key="1">
    <citation type="journal article" date="2020" name="Microb. Ecol.">
        <title>Ecogenomics of the Marine Benthic Filamentous Cyanobacterium Adonisia.</title>
        <authorList>
            <person name="Walter J.M."/>
            <person name="Coutinho F.H."/>
            <person name="Leomil L."/>
            <person name="Hargreaves P.I."/>
            <person name="Campeao M.E."/>
            <person name="Vieira V.V."/>
            <person name="Silva B.S."/>
            <person name="Fistarol G.O."/>
            <person name="Salomon P.S."/>
            <person name="Sawabe T."/>
            <person name="Mino S."/>
            <person name="Hosokawa M."/>
            <person name="Miyashita H."/>
            <person name="Maruyama F."/>
            <person name="van Verk M.C."/>
            <person name="Dutilh B.E."/>
            <person name="Thompson C.C."/>
            <person name="Thompson F.L."/>
        </authorList>
    </citation>
    <scope>NUCLEOTIDE SEQUENCE [LARGE SCALE GENOMIC DNA]</scope>
    <source>
        <strain evidence="1 2">CCMR0081</strain>
    </source>
</reference>
<evidence type="ECO:0000313" key="1">
    <source>
        <dbReference type="EMBL" id="NEZ56640.1"/>
    </source>
</evidence>